<comment type="similarity">
    <text evidence="2">Belongs to the universal ribosomal protein uL1 family.</text>
</comment>
<dbReference type="Reactome" id="R-CFA-5389840">
    <property type="pathway name" value="Mitochondrial translation elongation"/>
</dbReference>
<dbReference type="GO" id="GO:0006412">
    <property type="term" value="P:translation"/>
    <property type="evidence" value="ECO:0007669"/>
    <property type="project" value="InterPro"/>
</dbReference>
<evidence type="ECO:0000256" key="5">
    <source>
        <dbReference type="ARBA" id="ARBA00023128"/>
    </source>
</evidence>
<keyword evidence="11" id="KW-1185">Reference proteome</keyword>
<evidence type="ECO:0000256" key="9">
    <source>
        <dbReference type="SAM" id="MobiDB-lite"/>
    </source>
</evidence>
<dbReference type="InterPro" id="IPR005879">
    <property type="entry name" value="Ribosomal_uL1_mit"/>
</dbReference>
<feature type="compositionally biased region" description="Basic and acidic residues" evidence="9">
    <location>
        <begin position="318"/>
        <end position="332"/>
    </location>
</feature>
<dbReference type="Reactome" id="R-CFA-9937383">
    <property type="pathway name" value="Mitochondrial ribosome-associated quality control"/>
</dbReference>
<reference evidence="10" key="2">
    <citation type="submission" date="2025-08" db="UniProtKB">
        <authorList>
            <consortium name="Ensembl"/>
        </authorList>
    </citation>
    <scope>IDENTIFICATION</scope>
    <source>
        <strain evidence="10">Boxer</strain>
    </source>
</reference>
<gene>
    <name evidence="10" type="primary">MRPL1</name>
</gene>
<dbReference type="Proteomes" id="UP000805418">
    <property type="component" value="Chromosome 32"/>
</dbReference>
<dbReference type="AlphaFoldDB" id="A0A8I3P1F1"/>
<reference evidence="10" key="3">
    <citation type="submission" date="2025-09" db="UniProtKB">
        <authorList>
            <consortium name="Ensembl"/>
        </authorList>
    </citation>
    <scope>IDENTIFICATION</scope>
    <source>
        <strain evidence="10">Boxer</strain>
    </source>
</reference>
<dbReference type="GO" id="GO:0003723">
    <property type="term" value="F:RNA binding"/>
    <property type="evidence" value="ECO:0007669"/>
    <property type="project" value="InterPro"/>
</dbReference>
<comment type="subcellular location">
    <subcellularLocation>
        <location evidence="1">Mitochondrion</location>
    </subcellularLocation>
</comment>
<evidence type="ECO:0000256" key="1">
    <source>
        <dbReference type="ARBA" id="ARBA00004173"/>
    </source>
</evidence>
<dbReference type="InterPro" id="IPR016095">
    <property type="entry name" value="Ribosomal_uL1_3-a/b-sand"/>
</dbReference>
<dbReference type="GO" id="GO:0015934">
    <property type="term" value="C:large ribosomal subunit"/>
    <property type="evidence" value="ECO:0007669"/>
    <property type="project" value="InterPro"/>
</dbReference>
<protein>
    <recommendedName>
        <fullName evidence="7">Large ribosomal subunit protein uL1m</fullName>
    </recommendedName>
    <alternativeName>
        <fullName evidence="8">39S ribosomal protein L1, mitochondrial</fullName>
    </alternativeName>
</protein>
<dbReference type="GeneTree" id="ENSGT00940000163699"/>
<dbReference type="NCBIfam" id="TIGR01170">
    <property type="entry name" value="rplA_mito"/>
    <property type="match status" value="1"/>
</dbReference>
<evidence type="ECO:0000256" key="3">
    <source>
        <dbReference type="ARBA" id="ARBA00022946"/>
    </source>
</evidence>
<dbReference type="PANTHER" id="PTHR36427">
    <property type="entry name" value="54S RIBOSOMAL PROTEIN L1, MITOCHONDRIAL"/>
    <property type="match status" value="1"/>
</dbReference>
<name>A0A8I3P1F1_CANLF</name>
<evidence type="ECO:0000256" key="7">
    <source>
        <dbReference type="ARBA" id="ARBA00035212"/>
    </source>
</evidence>
<dbReference type="Gene3D" id="3.30.190.20">
    <property type="match status" value="1"/>
</dbReference>
<evidence type="ECO:0000256" key="4">
    <source>
        <dbReference type="ARBA" id="ARBA00022980"/>
    </source>
</evidence>
<organism evidence="10 11">
    <name type="scientific">Canis lupus familiaris</name>
    <name type="common">Dog</name>
    <name type="synonym">Canis familiaris</name>
    <dbReference type="NCBI Taxonomy" id="9615"/>
    <lineage>
        <taxon>Eukaryota</taxon>
        <taxon>Metazoa</taxon>
        <taxon>Chordata</taxon>
        <taxon>Craniata</taxon>
        <taxon>Vertebrata</taxon>
        <taxon>Euteleostomi</taxon>
        <taxon>Mammalia</taxon>
        <taxon>Eutheria</taxon>
        <taxon>Laurasiatheria</taxon>
        <taxon>Carnivora</taxon>
        <taxon>Caniformia</taxon>
        <taxon>Canidae</taxon>
        <taxon>Canis</taxon>
    </lineage>
</organism>
<dbReference type="GO" id="GO:0005743">
    <property type="term" value="C:mitochondrial inner membrane"/>
    <property type="evidence" value="ECO:0007669"/>
    <property type="project" value="UniProtKB-ARBA"/>
</dbReference>
<evidence type="ECO:0000256" key="2">
    <source>
        <dbReference type="ARBA" id="ARBA00010531"/>
    </source>
</evidence>
<evidence type="ECO:0000313" key="11">
    <source>
        <dbReference type="Proteomes" id="UP000805418"/>
    </source>
</evidence>
<dbReference type="Ensembl" id="ENSCAFT00845028366.1">
    <property type="protein sequence ID" value="ENSCAFP00845022314.1"/>
    <property type="gene ID" value="ENSCAFG00845015904.1"/>
</dbReference>
<reference evidence="10" key="1">
    <citation type="submission" date="2020-03" db="EMBL/GenBank/DDBJ databases">
        <title>Long-read based genome assembly of a Labrador retriever dog.</title>
        <authorList>
            <person name="Eory L."/>
            <person name="Zhang W."/>
            <person name="Schoenebeck J."/>
        </authorList>
    </citation>
    <scope>NUCLEOTIDE SEQUENCE [LARGE SCALE GENOMIC DNA]</scope>
    <source>
        <strain evidence="10">Labrador retriever</strain>
    </source>
</reference>
<dbReference type="FunFam" id="3.40.50.790:FF:000003">
    <property type="entry name" value="39S ribosomal protein L1, mitochondrial"/>
    <property type="match status" value="1"/>
</dbReference>
<dbReference type="Reactome" id="R-CFA-5419276">
    <property type="pathway name" value="Mitochondrial translation termination"/>
</dbReference>
<dbReference type="InterPro" id="IPR028364">
    <property type="entry name" value="Ribosomal_uL1/biogenesis"/>
</dbReference>
<dbReference type="Pfam" id="PF00687">
    <property type="entry name" value="Ribosomal_L1"/>
    <property type="match status" value="1"/>
</dbReference>
<keyword evidence="3" id="KW-0809">Transit peptide</keyword>
<dbReference type="FunCoup" id="A0A8I3P1F1">
    <property type="interactions" value="1466"/>
</dbReference>
<sequence>MVNMAAAMKCVGRVLIHHQKHSLSKKVYQIPLYPCSVYVQVSSRHFAAATKPAKKTKKSMKDKASDEKKDEIEKIKSYSFMEGEPEDDVYLKHLYPRQIYEVEKAIQLLKKFQTLDFTNPKQGVYLDLTLDMSLGKKKKVEPFASVLSFPYPFISEINKVAVLTENASEIKIAEENGAAFAGGTNLIQKILDDEIQSDFYVAVPEIMPELNPLKKKLKKRFPKLTRNSIGRDIPKMLELFKTGHEIKVDEERENFLETKIATLDMQSDQIAANLQAVISEVCKHRPLNLGPFVVRAFLRTSTSEGLLLKIKPLLPKEVETEESNKEDAERERGQRHRQREKQAPCTGSPTWDSILGLQDHALGQRQVPNRCATQGSQI</sequence>
<proteinExistence type="inferred from homology"/>
<dbReference type="GO" id="GO:0003735">
    <property type="term" value="F:structural constituent of ribosome"/>
    <property type="evidence" value="ECO:0007669"/>
    <property type="project" value="InterPro"/>
</dbReference>
<accession>A0A8I3P1F1</accession>
<dbReference type="OrthoDB" id="1747252at2759"/>
<dbReference type="InterPro" id="IPR023674">
    <property type="entry name" value="Ribosomal_uL1-like"/>
</dbReference>
<keyword evidence="5" id="KW-0496">Mitochondrion</keyword>
<evidence type="ECO:0000256" key="6">
    <source>
        <dbReference type="ARBA" id="ARBA00023274"/>
    </source>
</evidence>
<evidence type="ECO:0000313" key="10">
    <source>
        <dbReference type="Ensembl" id="ENSCAFP00845022314.1"/>
    </source>
</evidence>
<feature type="region of interest" description="Disordered" evidence="9">
    <location>
        <begin position="318"/>
        <end position="353"/>
    </location>
</feature>
<dbReference type="Gene3D" id="3.40.50.790">
    <property type="match status" value="1"/>
</dbReference>
<dbReference type="SUPFAM" id="SSF56808">
    <property type="entry name" value="Ribosomal protein L1"/>
    <property type="match status" value="1"/>
</dbReference>
<keyword evidence="6" id="KW-0687">Ribonucleoprotein</keyword>
<dbReference type="PANTHER" id="PTHR36427:SF3">
    <property type="entry name" value="LARGE RIBOSOMAL SUBUNIT PROTEIN UL1M"/>
    <property type="match status" value="1"/>
</dbReference>
<evidence type="ECO:0000256" key="8">
    <source>
        <dbReference type="ARBA" id="ARBA00077483"/>
    </source>
</evidence>
<keyword evidence="4" id="KW-0689">Ribosomal protein</keyword>